<name>A0A381RGV0_9ZZZZ</name>
<organism evidence="1">
    <name type="scientific">marine metagenome</name>
    <dbReference type="NCBI Taxonomy" id="408172"/>
    <lineage>
        <taxon>unclassified sequences</taxon>
        <taxon>metagenomes</taxon>
        <taxon>ecological metagenomes</taxon>
    </lineage>
</organism>
<protein>
    <submittedName>
        <fullName evidence="1">Uncharacterized protein</fullName>
    </submittedName>
</protein>
<accession>A0A381RGV0</accession>
<reference evidence="1" key="1">
    <citation type="submission" date="2018-05" db="EMBL/GenBank/DDBJ databases">
        <authorList>
            <person name="Lanie J.A."/>
            <person name="Ng W.-L."/>
            <person name="Kazmierczak K.M."/>
            <person name="Andrzejewski T.M."/>
            <person name="Davidsen T.M."/>
            <person name="Wayne K.J."/>
            <person name="Tettelin H."/>
            <person name="Glass J.I."/>
            <person name="Rusch D."/>
            <person name="Podicherti R."/>
            <person name="Tsui H.-C.T."/>
            <person name="Winkler M.E."/>
        </authorList>
    </citation>
    <scope>NUCLEOTIDE SEQUENCE</scope>
</reference>
<proteinExistence type="predicted"/>
<dbReference type="EMBL" id="UINC01001943">
    <property type="protein sequence ID" value="SUZ91036.1"/>
    <property type="molecule type" value="Genomic_DNA"/>
</dbReference>
<dbReference type="AlphaFoldDB" id="A0A381RGV0"/>
<evidence type="ECO:0000313" key="1">
    <source>
        <dbReference type="EMBL" id="SUZ91036.1"/>
    </source>
</evidence>
<sequence length="55" mass="6217">MGNCILCFKEKPNVYFDPLTHDNQIYKSPDSTFKTSFGTIPSIVPPSPFCSPKDY</sequence>
<gene>
    <name evidence="1" type="ORF">METZ01_LOCUS43890</name>
</gene>